<keyword evidence="3" id="KW-0964">Secreted</keyword>
<dbReference type="InterPro" id="IPR000743">
    <property type="entry name" value="Glyco_hydro_28"/>
</dbReference>
<keyword evidence="9 13" id="KW-0326">Glycosidase</keyword>
<dbReference type="Pfam" id="PF00295">
    <property type="entry name" value="Glyco_hydro_28"/>
    <property type="match status" value="1"/>
</dbReference>
<evidence type="ECO:0000313" key="16">
    <source>
        <dbReference type="Proteomes" id="UP000799536"/>
    </source>
</evidence>
<evidence type="ECO:0000256" key="12">
    <source>
        <dbReference type="ARBA" id="ARBA00037278"/>
    </source>
</evidence>
<evidence type="ECO:0000256" key="2">
    <source>
        <dbReference type="ARBA" id="ARBA00008834"/>
    </source>
</evidence>
<accession>A0A9P4N0F9</accession>
<evidence type="ECO:0000256" key="4">
    <source>
        <dbReference type="ARBA" id="ARBA00022729"/>
    </source>
</evidence>
<proteinExistence type="inferred from homology"/>
<organism evidence="15 16">
    <name type="scientific">Delitschia confertaspora ATCC 74209</name>
    <dbReference type="NCBI Taxonomy" id="1513339"/>
    <lineage>
        <taxon>Eukaryota</taxon>
        <taxon>Fungi</taxon>
        <taxon>Dikarya</taxon>
        <taxon>Ascomycota</taxon>
        <taxon>Pezizomycotina</taxon>
        <taxon>Dothideomycetes</taxon>
        <taxon>Pleosporomycetidae</taxon>
        <taxon>Pleosporales</taxon>
        <taxon>Delitschiaceae</taxon>
        <taxon>Delitschia</taxon>
    </lineage>
</organism>
<protein>
    <submittedName>
        <fullName evidence="15">Pectin lyase-like protein</fullName>
    </submittedName>
</protein>
<evidence type="ECO:0000256" key="13">
    <source>
        <dbReference type="RuleBase" id="RU361169"/>
    </source>
</evidence>
<dbReference type="InterPro" id="IPR011050">
    <property type="entry name" value="Pectin_lyase_fold/virulence"/>
</dbReference>
<evidence type="ECO:0000256" key="1">
    <source>
        <dbReference type="ARBA" id="ARBA00004613"/>
    </source>
</evidence>
<dbReference type="Proteomes" id="UP000799536">
    <property type="component" value="Unassembled WGS sequence"/>
</dbReference>
<evidence type="ECO:0000256" key="10">
    <source>
        <dbReference type="ARBA" id="ARBA00023316"/>
    </source>
</evidence>
<dbReference type="Gene3D" id="2.160.20.10">
    <property type="entry name" value="Single-stranded right-handed beta-helix, Pectin lyase-like"/>
    <property type="match status" value="1"/>
</dbReference>
<keyword evidence="8" id="KW-0119">Carbohydrate metabolism</keyword>
<dbReference type="SUPFAM" id="SSF51126">
    <property type="entry name" value="Pectin lyase-like"/>
    <property type="match status" value="1"/>
</dbReference>
<evidence type="ECO:0000256" key="8">
    <source>
        <dbReference type="ARBA" id="ARBA00023277"/>
    </source>
</evidence>
<dbReference type="GO" id="GO:0071555">
    <property type="term" value="P:cell wall organization"/>
    <property type="evidence" value="ECO:0007669"/>
    <property type="project" value="UniProtKB-KW"/>
</dbReference>
<evidence type="ECO:0000313" key="15">
    <source>
        <dbReference type="EMBL" id="KAF2202850.1"/>
    </source>
</evidence>
<dbReference type="OrthoDB" id="187139at2759"/>
<keyword evidence="11" id="KW-0624">Polysaccharide degradation</keyword>
<evidence type="ECO:0000256" key="3">
    <source>
        <dbReference type="ARBA" id="ARBA00022525"/>
    </source>
</evidence>
<dbReference type="EMBL" id="ML993922">
    <property type="protein sequence ID" value="KAF2202850.1"/>
    <property type="molecule type" value="Genomic_DNA"/>
</dbReference>
<evidence type="ECO:0000256" key="7">
    <source>
        <dbReference type="ARBA" id="ARBA00023180"/>
    </source>
</evidence>
<reference evidence="15" key="1">
    <citation type="journal article" date="2020" name="Stud. Mycol.">
        <title>101 Dothideomycetes genomes: a test case for predicting lifestyles and emergence of pathogens.</title>
        <authorList>
            <person name="Haridas S."/>
            <person name="Albert R."/>
            <person name="Binder M."/>
            <person name="Bloem J."/>
            <person name="Labutti K."/>
            <person name="Salamov A."/>
            <person name="Andreopoulos B."/>
            <person name="Baker S."/>
            <person name="Barry K."/>
            <person name="Bills G."/>
            <person name="Bluhm B."/>
            <person name="Cannon C."/>
            <person name="Castanera R."/>
            <person name="Culley D."/>
            <person name="Daum C."/>
            <person name="Ezra D."/>
            <person name="Gonzalez J."/>
            <person name="Henrissat B."/>
            <person name="Kuo A."/>
            <person name="Liang C."/>
            <person name="Lipzen A."/>
            <person name="Lutzoni F."/>
            <person name="Magnuson J."/>
            <person name="Mondo S."/>
            <person name="Nolan M."/>
            <person name="Ohm R."/>
            <person name="Pangilinan J."/>
            <person name="Park H.-J."/>
            <person name="Ramirez L."/>
            <person name="Alfaro M."/>
            <person name="Sun H."/>
            <person name="Tritt A."/>
            <person name="Yoshinaga Y."/>
            <person name="Zwiers L.-H."/>
            <person name="Turgeon B."/>
            <person name="Goodwin S."/>
            <person name="Spatafora J."/>
            <person name="Crous P."/>
            <person name="Grigoriev I."/>
        </authorList>
    </citation>
    <scope>NUCLEOTIDE SEQUENCE</scope>
    <source>
        <strain evidence="15">ATCC 74209</strain>
    </source>
</reference>
<keyword evidence="16" id="KW-1185">Reference proteome</keyword>
<feature type="signal peptide" evidence="14">
    <location>
        <begin position="1"/>
        <end position="18"/>
    </location>
</feature>
<dbReference type="GO" id="GO:0016829">
    <property type="term" value="F:lyase activity"/>
    <property type="evidence" value="ECO:0007669"/>
    <property type="project" value="UniProtKB-KW"/>
</dbReference>
<evidence type="ECO:0000256" key="11">
    <source>
        <dbReference type="ARBA" id="ARBA00023326"/>
    </source>
</evidence>
<evidence type="ECO:0000256" key="14">
    <source>
        <dbReference type="SAM" id="SignalP"/>
    </source>
</evidence>
<keyword evidence="6 13" id="KW-0378">Hydrolase</keyword>
<keyword evidence="5" id="KW-0677">Repeat</keyword>
<evidence type="ECO:0000256" key="5">
    <source>
        <dbReference type="ARBA" id="ARBA00022737"/>
    </source>
</evidence>
<dbReference type="AlphaFoldDB" id="A0A9P4N0F9"/>
<comment type="subcellular location">
    <subcellularLocation>
        <location evidence="1">Secreted</location>
    </subcellularLocation>
</comment>
<dbReference type="PANTHER" id="PTHR31736">
    <property type="match status" value="1"/>
</dbReference>
<dbReference type="GO" id="GO:0004650">
    <property type="term" value="F:polygalacturonase activity"/>
    <property type="evidence" value="ECO:0007669"/>
    <property type="project" value="InterPro"/>
</dbReference>
<evidence type="ECO:0000256" key="9">
    <source>
        <dbReference type="ARBA" id="ARBA00023295"/>
    </source>
</evidence>
<sequence>MNIFKLSVLILFTGLSTGTPYSPESTKALQKRAPCTVFSNNDPTLDDAPLINAALTACGNSGTVILSASQTFTLHTPLQFEPCNHCDFQIEGSINITTAAVTAYKSTFNLTGVQGATIRSLTAQGLLDGNAVSYWYSRWDSGTWSGDPFFELANSSSITISNLSIRNVKQRFFRATNASNLSFSKLNLSVDGQWGEYPRNEAETIGFEFGYVNNISIANIDMAFRARPNHRGPTGICAAFDTGSQNIFVRDISCTGAWGGILVMIYTLGPDFKPPPSLAPPPISNITVQNLTFNGTIATGFKNYWSDLPMKNITWDGVEVLGGTPATVDVCYLRSHSVTAWVNQCRQQVNASFEDAWFRGYRGDLKDAVGPSVYANNISHVDVHAEGWANTIALLMKTGD</sequence>
<evidence type="ECO:0000256" key="6">
    <source>
        <dbReference type="ARBA" id="ARBA00022801"/>
    </source>
</evidence>
<comment type="caution">
    <text evidence="15">The sequence shown here is derived from an EMBL/GenBank/DDBJ whole genome shotgun (WGS) entry which is preliminary data.</text>
</comment>
<gene>
    <name evidence="15" type="ORF">GQ43DRAFT_500912</name>
</gene>
<keyword evidence="10" id="KW-0961">Cell wall biogenesis/degradation</keyword>
<dbReference type="GO" id="GO:0000272">
    <property type="term" value="P:polysaccharide catabolic process"/>
    <property type="evidence" value="ECO:0007669"/>
    <property type="project" value="UniProtKB-KW"/>
</dbReference>
<comment type="function">
    <text evidence="12">Pectinolytic enzyme involved in the degradation of xylogalacturonan (xga), a galacturonan backbone heavily substituted with xylose, and which is one important component of the hairy regions of pectin. Activity requires a galacturonic acid backbone substituted with xylose.</text>
</comment>
<name>A0A9P4N0F9_9PLEO</name>
<dbReference type="InterPro" id="IPR012334">
    <property type="entry name" value="Pectin_lyas_fold"/>
</dbReference>
<comment type="similarity">
    <text evidence="2 13">Belongs to the glycosyl hydrolase 28 family.</text>
</comment>
<feature type="chain" id="PRO_5040258506" evidence="14">
    <location>
        <begin position="19"/>
        <end position="400"/>
    </location>
</feature>
<keyword evidence="15" id="KW-0456">Lyase</keyword>
<dbReference type="PANTHER" id="PTHR31736:SF9">
    <property type="entry name" value="ENDO-XYLOGALACTURONAN HYDROLASE A-RELATED"/>
    <property type="match status" value="1"/>
</dbReference>
<keyword evidence="4 14" id="KW-0732">Signal</keyword>
<keyword evidence="7" id="KW-0325">Glycoprotein</keyword>
<dbReference type="GO" id="GO:0005576">
    <property type="term" value="C:extracellular region"/>
    <property type="evidence" value="ECO:0007669"/>
    <property type="project" value="UniProtKB-SubCell"/>
</dbReference>